<accession>A0A058Z6P9</accession>
<feature type="compositionally biased region" description="Low complexity" evidence="1">
    <location>
        <begin position="851"/>
        <end position="865"/>
    </location>
</feature>
<dbReference type="RefSeq" id="XP_009496778.1">
    <property type="nucleotide sequence ID" value="XM_009498503.1"/>
</dbReference>
<feature type="compositionally biased region" description="Low complexity" evidence="1">
    <location>
        <begin position="800"/>
        <end position="820"/>
    </location>
</feature>
<proteinExistence type="predicted"/>
<dbReference type="PANTHER" id="PTHR12897:SF4">
    <property type="entry name" value="REGULATOR OF MON1-CCZ1 COMPLEX"/>
    <property type="match status" value="1"/>
</dbReference>
<evidence type="ECO:0000256" key="1">
    <source>
        <dbReference type="SAM" id="MobiDB-lite"/>
    </source>
</evidence>
<feature type="compositionally biased region" description="Gly residues" evidence="1">
    <location>
        <begin position="838"/>
        <end position="850"/>
    </location>
</feature>
<evidence type="ECO:0000313" key="3">
    <source>
        <dbReference type="EMBL" id="KCV69207.1"/>
    </source>
</evidence>
<dbReference type="EMBL" id="KB932207">
    <property type="protein sequence ID" value="KCV69207.1"/>
    <property type="molecule type" value="Genomic_DNA"/>
</dbReference>
<feature type="compositionally biased region" description="Low complexity" evidence="1">
    <location>
        <begin position="79"/>
        <end position="96"/>
    </location>
</feature>
<dbReference type="InterPro" id="IPR009755">
    <property type="entry name" value="RMC1_C"/>
</dbReference>
<organism evidence="3">
    <name type="scientific">Fonticula alba</name>
    <name type="common">Slime mold</name>
    <dbReference type="NCBI Taxonomy" id="691883"/>
    <lineage>
        <taxon>Eukaryota</taxon>
        <taxon>Rotosphaerida</taxon>
        <taxon>Fonticulaceae</taxon>
        <taxon>Fonticula</taxon>
    </lineage>
</organism>
<dbReference type="STRING" id="691883.A0A058Z6P9"/>
<dbReference type="eggNOG" id="KOG2377">
    <property type="taxonomic scope" value="Eukaryota"/>
</dbReference>
<dbReference type="Pfam" id="PF07035">
    <property type="entry name" value="RMC1_C"/>
    <property type="match status" value="1"/>
</dbReference>
<feature type="domain" description="Mic1" evidence="2">
    <location>
        <begin position="1060"/>
        <end position="1204"/>
    </location>
</feature>
<evidence type="ECO:0000313" key="4">
    <source>
        <dbReference type="Proteomes" id="UP000030693"/>
    </source>
</evidence>
<dbReference type="OrthoDB" id="26384at2759"/>
<dbReference type="InterPro" id="IPR040371">
    <property type="entry name" value="RMC1"/>
</dbReference>
<gene>
    <name evidence="3" type="ORF">H696_04619</name>
</gene>
<dbReference type="GeneID" id="20529344"/>
<name>A0A058Z6P9_FONAL</name>
<keyword evidence="4" id="KW-1185">Reference proteome</keyword>
<feature type="region of interest" description="Disordered" evidence="1">
    <location>
        <begin position="52"/>
        <end position="108"/>
    </location>
</feature>
<dbReference type="GO" id="GO:0005765">
    <property type="term" value="C:lysosomal membrane"/>
    <property type="evidence" value="ECO:0007669"/>
    <property type="project" value="TreeGrafter"/>
</dbReference>
<dbReference type="Proteomes" id="UP000030693">
    <property type="component" value="Unassembled WGS sequence"/>
</dbReference>
<dbReference type="PANTHER" id="PTHR12897">
    <property type="entry name" value="COLON CANCER-ASSOCIATED PROTEIN MIC1"/>
    <property type="match status" value="1"/>
</dbReference>
<evidence type="ECO:0000259" key="2">
    <source>
        <dbReference type="Pfam" id="PF07035"/>
    </source>
</evidence>
<dbReference type="GO" id="GO:0035658">
    <property type="term" value="C:Mon1-Ccz1 complex"/>
    <property type="evidence" value="ECO:0007669"/>
    <property type="project" value="InterPro"/>
</dbReference>
<sequence length="1366" mass="147883">MSLSSPLVVLASMLTQPPQDDPTRVPLTKLTPDQLEQRLLYKSYVQICSTTGSPADSPVLAPGSPVDGEAAPPDHHGHYYQQQQQQQQQQQYQEQYPPGNVDSSCVGSQVAAPGHLPQERPFFIGPGRVLLNIDGFSSMTERPVASATPPVQVAVFAECRSHRDSFIEHLADWQESVSQCNSPALVPGSPTLMPPSSSSAAVKSLPSSDSLCPIKFPCDWNTLVTVRLDTGAQYRFQQDKLFRNLLCYSPSLSGRRMALVRSMDLELSRFSIRRTLACHMLEIHRAQEGTPDGRASAEPLRCLVSPTNSHPSLSHPDLPRMFLPIQRNAKLLGLFWHTEQLLCLVTDTGLFMLEPSANGKDLTVFSKKQPFPLQANWFKYNHDAHLLMLASGELSNVISFFFIQQGKITPLPPLTLEVPPAQAKGQRSADRSVLPDELTIALLYNSIYLIYMRRRDLIVFRVTLNECKQIISFPVVQQGPLSQPGSLDTFQTGQAHHLHPEPMSPGWAPARAINSDLSTMSLSARASSTFASLDLPGSGQAAGFGPGGEEDIPNAASGDGHLLSSVDSAWKRLWDLPPCSAFAGNLIPDPDLGIKIIPSLGLISDTSGASSPGLSRSPLSISLVDNLICVHNPERQSAILLDVRTFSAHNFMLDTESLGFVPATTPGQAHPRENPNLQPGVFAPQIYNSVLRFFVPNIILSKSCLWRLSIHLPRFHLTFDQFHCYAEEFPPIKVLLEFLLRRANSRPYVINLLRHYITQNVRLEVIGELFDLINYVAQQYYHENALRRAVHTVNQRMESSLPRAPQLPAQPSPSQQSALLTAHTPDIPSPLSMSSGGSRSGSGGGSGSGSASGLPGSSTSPFRSGSGSGAGTAMPSGRPIQFMPSPFGGPGSPVQRRSLSTIGRSISRNSTLLSEPTTPTPSTNGNHSSPAGGEVSPSPSLSPSPSRSPTAAQLVARQRVSPAGGPVGFLTPEKGSSVLSLNLHAEPPSPSSQTIASDLRLVAQGVGDLTSSNVTRAISSGVTPLPNPVASLIASDLESGPQPPSPFDEPVVETRNLEGSLVLSQEDLFRDVLRFLDTEAGGAGQMADPVAEQRRTTFYAAVLLELNRSLRTHNLTIEHSTSLALLDALVRSGQMNELTQMLQYMALPDSEPLAGRLLSLAPRHRPLFQMALDIYNRLGRQDLIIQVLIAKGRLAEALRFAVKHAHRLFPNQLDPKGVVAGYFGGEPLALSTTSLGESLPQISFNPCILLDAAVAAIAEAREDLQRFRQFEAAERAAMLAGEPLPPAPVPPAPAPGADPVTPDAAARLLNPMVLKRALMDAEMVFFNAWEFTERLALSNPSIALQLKVYKNYEQMVKEIFSPRPSS</sequence>
<feature type="region of interest" description="Disordered" evidence="1">
    <location>
        <begin position="797"/>
        <end position="952"/>
    </location>
</feature>
<protein>
    <recommendedName>
        <fullName evidence="2">Mic1 domain-containing protein</fullName>
    </recommendedName>
</protein>
<dbReference type="GO" id="GO:0031902">
    <property type="term" value="C:late endosome membrane"/>
    <property type="evidence" value="ECO:0007669"/>
    <property type="project" value="TreeGrafter"/>
</dbReference>
<feature type="compositionally biased region" description="Polar residues" evidence="1">
    <location>
        <begin position="895"/>
        <end position="908"/>
    </location>
</feature>
<feature type="compositionally biased region" description="Low complexity" evidence="1">
    <location>
        <begin position="909"/>
        <end position="949"/>
    </location>
</feature>
<dbReference type="GO" id="GO:0010506">
    <property type="term" value="P:regulation of autophagy"/>
    <property type="evidence" value="ECO:0007669"/>
    <property type="project" value="InterPro"/>
</dbReference>
<reference evidence="3" key="1">
    <citation type="submission" date="2013-04" db="EMBL/GenBank/DDBJ databases">
        <title>The Genome Sequence of Fonticula alba ATCC 38817.</title>
        <authorList>
            <consortium name="The Broad Institute Genomics Platform"/>
            <person name="Russ C."/>
            <person name="Cuomo C."/>
            <person name="Burger G."/>
            <person name="Gray M.W."/>
            <person name="Holland P.W.H."/>
            <person name="King N."/>
            <person name="Lang F.B.F."/>
            <person name="Roger A.J."/>
            <person name="Ruiz-Trillo I."/>
            <person name="Brown M."/>
            <person name="Walker B."/>
            <person name="Young S."/>
            <person name="Zeng Q."/>
            <person name="Gargeya S."/>
            <person name="Fitzgerald M."/>
            <person name="Haas B."/>
            <person name="Abouelleil A."/>
            <person name="Allen A.W."/>
            <person name="Alvarado L."/>
            <person name="Arachchi H.M."/>
            <person name="Berlin A.M."/>
            <person name="Chapman S.B."/>
            <person name="Gainer-Dewar J."/>
            <person name="Goldberg J."/>
            <person name="Griggs A."/>
            <person name="Gujja S."/>
            <person name="Hansen M."/>
            <person name="Howarth C."/>
            <person name="Imamovic A."/>
            <person name="Ireland A."/>
            <person name="Larimer J."/>
            <person name="McCowan C."/>
            <person name="Murphy C."/>
            <person name="Pearson M."/>
            <person name="Poon T.W."/>
            <person name="Priest M."/>
            <person name="Roberts A."/>
            <person name="Saif S."/>
            <person name="Shea T."/>
            <person name="Sisk P."/>
            <person name="Sykes S."/>
            <person name="Wortman J."/>
            <person name="Nusbaum C."/>
            <person name="Birren B."/>
        </authorList>
    </citation>
    <scope>NUCLEOTIDE SEQUENCE [LARGE SCALE GENOMIC DNA]</scope>
    <source>
        <strain evidence="3">ATCC 38817</strain>
    </source>
</reference>